<protein>
    <submittedName>
        <fullName evidence="1">Uncharacterized protein</fullName>
    </submittedName>
</protein>
<keyword evidence="2" id="KW-1185">Reference proteome</keyword>
<proteinExistence type="predicted"/>
<accession>B8KXY1</accession>
<organism evidence="1 2">
    <name type="scientific">Luminiphilus syltensis NOR5-1B</name>
    <dbReference type="NCBI Taxonomy" id="565045"/>
    <lineage>
        <taxon>Bacteria</taxon>
        <taxon>Pseudomonadati</taxon>
        <taxon>Pseudomonadota</taxon>
        <taxon>Gammaproteobacteria</taxon>
        <taxon>Cellvibrionales</taxon>
        <taxon>Halieaceae</taxon>
        <taxon>Luminiphilus</taxon>
    </lineage>
</organism>
<sequence length="61" mass="6968">MQNEYRRTVGLEGLIRQQQQLTATVAMAIVSREYCAMLNISNVAWWSGLYLGLGRYFVLAI</sequence>
<reference evidence="2" key="1">
    <citation type="journal article" date="2013" name="BMC Microbiol.">
        <title>Taxonomy and evolution of bacteriochlorophyll a-containing members of the OM60/NOR5 clade of marine gammaproteobacteria: description of Luminiphilus syltensis gen. nov., sp. nov., reclassification of Haliea rubra as Pseudohaliea rubra gen. nov., comb. nov., and emendation of Chromatocurvus halotolerans.</title>
        <authorList>
            <person name="Spring S."/>
            <person name="Riedel T."/>
            <person name="Sproer C."/>
            <person name="Yan S."/>
            <person name="Harder J."/>
            <person name="Fuchs B.M."/>
        </authorList>
    </citation>
    <scope>NUCLEOTIDE SEQUENCE [LARGE SCALE GENOMIC DNA]</scope>
    <source>
        <strain evidence="2">NOR51-B</strain>
    </source>
</reference>
<dbReference type="Proteomes" id="UP000004699">
    <property type="component" value="Unassembled WGS sequence"/>
</dbReference>
<evidence type="ECO:0000313" key="1">
    <source>
        <dbReference type="EMBL" id="EED34758.1"/>
    </source>
</evidence>
<dbReference type="HOGENOM" id="CLU_2917124_0_0_6"/>
<dbReference type="AlphaFoldDB" id="B8KXY1"/>
<dbReference type="EMBL" id="DS999411">
    <property type="protein sequence ID" value="EED34758.1"/>
    <property type="molecule type" value="Genomic_DNA"/>
</dbReference>
<name>B8KXY1_9GAMM</name>
<evidence type="ECO:0000313" key="2">
    <source>
        <dbReference type="Proteomes" id="UP000004699"/>
    </source>
</evidence>
<gene>
    <name evidence="1" type="ORF">NOR51B_697</name>
</gene>